<gene>
    <name evidence="1" type="ORF">ArsFIN_20850</name>
    <name evidence="2" type="ORF">ArsFIN_23040</name>
</gene>
<dbReference type="KEGG" id="ans:ArsFIN_23040"/>
<dbReference type="Proteomes" id="UP000295134">
    <property type="component" value="Chromosome"/>
</dbReference>
<dbReference type="AlphaFoldDB" id="A0A4P7KUZ0"/>
<name>A0A4P7KUZ0_9GAMM</name>
<proteinExistence type="predicted"/>
<protein>
    <submittedName>
        <fullName evidence="2">Uncharacterized protein</fullName>
    </submittedName>
</protein>
<evidence type="ECO:0000313" key="1">
    <source>
        <dbReference type="EMBL" id="QBY43518.1"/>
    </source>
</evidence>
<organism evidence="2 3">
    <name type="scientific">Arsenophonus nasoniae</name>
    <name type="common">son-killer infecting Nasonia vitripennis</name>
    <dbReference type="NCBI Taxonomy" id="638"/>
    <lineage>
        <taxon>Bacteria</taxon>
        <taxon>Pseudomonadati</taxon>
        <taxon>Pseudomonadota</taxon>
        <taxon>Gammaproteobacteria</taxon>
        <taxon>Enterobacterales</taxon>
        <taxon>Morganellaceae</taxon>
        <taxon>Arsenophonus</taxon>
    </lineage>
</organism>
<dbReference type="EMBL" id="CP038613">
    <property type="protein sequence ID" value="QBY43736.1"/>
    <property type="molecule type" value="Genomic_DNA"/>
</dbReference>
<evidence type="ECO:0000313" key="2">
    <source>
        <dbReference type="EMBL" id="QBY43736.1"/>
    </source>
</evidence>
<sequence length="152" mass="17764">MTGFLLFAWWFFRWDGLDRVCLIFLARQARPLLCIPTTHKTGYYVFPTTHKRETILTMAKYMARVELHDADSKQYEILHERMKSLGFYRTLMSDNNRLLKLPDATYQGDTSNTAKDICNQVNRIAHPLSYGSPSIIVCSMVDDWEAWLPYTS</sequence>
<dbReference type="EMBL" id="CP038613">
    <property type="protein sequence ID" value="QBY43518.1"/>
    <property type="molecule type" value="Genomic_DNA"/>
</dbReference>
<reference evidence="2 3" key="1">
    <citation type="submission" date="2019-03" db="EMBL/GenBank/DDBJ databases">
        <title>Long-read sequencing reveals hyperdense prophage content in a complex bacterial symbiont genome.</title>
        <authorList>
            <person name="Frost C.L."/>
            <person name="Siozios S."/>
            <person name="Nadal-Jimenez P."/>
            <person name="Brockhurst M.A."/>
            <person name="King K.C."/>
            <person name="Darby A.C."/>
            <person name="Hurst G.D.D."/>
        </authorList>
    </citation>
    <scope>NUCLEOTIDE SEQUENCE [LARGE SCALE GENOMIC DNA]</scope>
    <source>
        <strain evidence="2 3">FIN</strain>
    </source>
</reference>
<accession>A0A4P7KUZ0</accession>
<dbReference type="KEGG" id="ans:ArsFIN_20850"/>
<evidence type="ECO:0000313" key="3">
    <source>
        <dbReference type="Proteomes" id="UP000295134"/>
    </source>
</evidence>